<organism evidence="1 2">
    <name type="scientific">Didymosphaeria variabile</name>
    <dbReference type="NCBI Taxonomy" id="1932322"/>
    <lineage>
        <taxon>Eukaryota</taxon>
        <taxon>Fungi</taxon>
        <taxon>Dikarya</taxon>
        <taxon>Ascomycota</taxon>
        <taxon>Pezizomycotina</taxon>
        <taxon>Dothideomycetes</taxon>
        <taxon>Pleosporomycetidae</taxon>
        <taxon>Pleosporales</taxon>
        <taxon>Massarineae</taxon>
        <taxon>Didymosphaeriaceae</taxon>
        <taxon>Didymosphaeria</taxon>
    </lineage>
</organism>
<dbReference type="PANTHER" id="PTHR38790:SF4">
    <property type="entry name" value="2EXR DOMAIN-CONTAINING PROTEIN"/>
    <property type="match status" value="1"/>
</dbReference>
<dbReference type="PANTHER" id="PTHR38790">
    <property type="entry name" value="2EXR DOMAIN-CONTAINING PROTEIN-RELATED"/>
    <property type="match status" value="1"/>
</dbReference>
<dbReference type="EMBL" id="JAPEUX010000009">
    <property type="protein sequence ID" value="KAJ4345795.1"/>
    <property type="molecule type" value="Genomic_DNA"/>
</dbReference>
<dbReference type="AlphaFoldDB" id="A0A9W9C5U3"/>
<name>A0A9W9C5U3_9PLEO</name>
<dbReference type="OrthoDB" id="5413827at2759"/>
<gene>
    <name evidence="1" type="ORF">N0V89_011930</name>
</gene>
<dbReference type="Proteomes" id="UP001140513">
    <property type="component" value="Unassembled WGS sequence"/>
</dbReference>
<protein>
    <submittedName>
        <fullName evidence="1">Uncharacterized protein</fullName>
    </submittedName>
</protein>
<proteinExistence type="predicted"/>
<dbReference type="RefSeq" id="XP_056065959.1">
    <property type="nucleotide sequence ID" value="XM_056220656.1"/>
</dbReference>
<accession>A0A9W9C5U3</accession>
<keyword evidence="2" id="KW-1185">Reference proteome</keyword>
<sequence>MADPHADAPTPELRDCDNMSSVTGHTADVATVVKESNGLLDPTPRGECIAIFQRNHQKSPFLRLSGEIRNMIYGYVFDDVYVNIKMDMMGQTWCWAELGVIIKGHEGKYLDLLRSCRTIYAETRLMPFAGGLLCYDDQKPKYAEMSRFVTMLPIQRDAISMVVIYYDEPTLRNENDKALAFLEKHAKSLPGLKRIVVNLLEPNFTDEGLDTDRIREVGEEAVGLVREVVGDSFQIRYRCLFSCFESDF</sequence>
<evidence type="ECO:0000313" key="2">
    <source>
        <dbReference type="Proteomes" id="UP001140513"/>
    </source>
</evidence>
<comment type="caution">
    <text evidence="1">The sequence shown here is derived from an EMBL/GenBank/DDBJ whole genome shotgun (WGS) entry which is preliminary data.</text>
</comment>
<reference evidence="1" key="1">
    <citation type="submission" date="2022-10" db="EMBL/GenBank/DDBJ databases">
        <title>Tapping the CABI collections for fungal endophytes: first genome assemblies for Collariella, Neodidymelliopsis, Ascochyta clinopodiicola, Didymella pomorum, Didymosphaeria variabile, Neocosmospora piperis and Neocucurbitaria cava.</title>
        <authorList>
            <person name="Hill R."/>
        </authorList>
    </citation>
    <scope>NUCLEOTIDE SEQUENCE</scope>
    <source>
        <strain evidence="1">IMI 356815</strain>
    </source>
</reference>
<dbReference type="GeneID" id="80915460"/>
<evidence type="ECO:0000313" key="1">
    <source>
        <dbReference type="EMBL" id="KAJ4345795.1"/>
    </source>
</evidence>